<sequence>MTVEAAPGPAMTRTGPKGVWAWVTTVDHKRIGLMYAVSALFFFLTGGLEALLIRLQLAQANGTILSADAYNQLFTMHGLTMVFLVVMPIAAGFTNYFLPIMIGARDVAFPRLNAFSFWLFLFSGIFLASSFFLGGAPDGAWTGYSPLATQVKEYIRMDFFALGAQMLGIASLAAAVNFITTVFTMRAPGMSLLRMPVFVWMALVVQFLLLFSLPLIGIGLFQLYFDRNLGTVFYAAAAGADPLLWQHLFWLFGHPEVYVLILPAMGIVSDILPTFSRKPLFGYSFVVFAGIAIGFMGFGVWSHHMFTAGMGPLAEVGFGLATMLIAIPTGIKVFNWIGTMWGGDVRFDTPMLFSIGFIAMFVIGGLSGVTHAMVPSDTQQHDSYYVVAHFHYVLFGGAIFGYVAGVYYWFGKWTGRMMNEKIGKWHFWIMLLGFNLTFAPMHFLGLNGMPRRTYRYGEGLGFDTWNLVSTIGAFVIAIAVLVFIYNLVWSYFKGDVAGNDPWDGRTLEWSTPSPTPLYNFDVVPEVHGLDDWWHRK</sequence>
<dbReference type="GO" id="GO:0005886">
    <property type="term" value="C:plasma membrane"/>
    <property type="evidence" value="ECO:0007669"/>
    <property type="project" value="UniProtKB-SubCell"/>
</dbReference>
<feature type="transmembrane region" description="Helical" evidence="17">
    <location>
        <begin position="467"/>
        <end position="492"/>
    </location>
</feature>
<evidence type="ECO:0000259" key="18">
    <source>
        <dbReference type="PROSITE" id="PS50855"/>
    </source>
</evidence>
<evidence type="ECO:0000256" key="4">
    <source>
        <dbReference type="ARBA" id="ARBA00022448"/>
    </source>
</evidence>
<reference evidence="19" key="1">
    <citation type="submission" date="2018-06" db="EMBL/GenBank/DDBJ databases">
        <authorList>
            <person name="Zhirakovskaya E."/>
        </authorList>
    </citation>
    <scope>NUCLEOTIDE SEQUENCE</scope>
</reference>
<evidence type="ECO:0000256" key="2">
    <source>
        <dbReference type="ARBA" id="ARBA00004673"/>
    </source>
</evidence>
<dbReference type="GO" id="GO:0006119">
    <property type="term" value="P:oxidative phosphorylation"/>
    <property type="evidence" value="ECO:0007669"/>
    <property type="project" value="UniProtKB-UniPathway"/>
</dbReference>
<evidence type="ECO:0000256" key="13">
    <source>
        <dbReference type="ARBA" id="ARBA00023004"/>
    </source>
</evidence>
<keyword evidence="4" id="KW-0813">Transport</keyword>
<evidence type="ECO:0000256" key="8">
    <source>
        <dbReference type="ARBA" id="ARBA00022692"/>
    </source>
</evidence>
<gene>
    <name evidence="19" type="ORF">MNBD_ACTINO02-473</name>
</gene>
<keyword evidence="14" id="KW-0186">Copper</keyword>
<feature type="transmembrane region" description="Helical" evidence="17">
    <location>
        <begin position="159"/>
        <end position="185"/>
    </location>
</feature>
<keyword evidence="8 17" id="KW-0812">Transmembrane</keyword>
<dbReference type="EC" id="7.1.1.9" evidence="3"/>
<evidence type="ECO:0000256" key="11">
    <source>
        <dbReference type="ARBA" id="ARBA00022982"/>
    </source>
</evidence>
<feature type="transmembrane region" description="Helical" evidence="17">
    <location>
        <begin position="425"/>
        <end position="446"/>
    </location>
</feature>
<keyword evidence="9" id="KW-0479">Metal-binding</keyword>
<evidence type="ECO:0000256" key="10">
    <source>
        <dbReference type="ARBA" id="ARBA00022967"/>
    </source>
</evidence>
<dbReference type="Pfam" id="PF00115">
    <property type="entry name" value="COX1"/>
    <property type="match status" value="1"/>
</dbReference>
<keyword evidence="15 17" id="KW-0472">Membrane</keyword>
<evidence type="ECO:0000256" key="9">
    <source>
        <dbReference type="ARBA" id="ARBA00022723"/>
    </source>
</evidence>
<feature type="transmembrane region" description="Helical" evidence="17">
    <location>
        <begin position="257"/>
        <end position="275"/>
    </location>
</feature>
<feature type="transmembrane region" description="Helical" evidence="17">
    <location>
        <begin position="197"/>
        <end position="225"/>
    </location>
</feature>
<feature type="transmembrane region" description="Helical" evidence="17">
    <location>
        <begin position="386"/>
        <end position="410"/>
    </location>
</feature>
<dbReference type="UniPathway" id="UPA00705"/>
<dbReference type="PRINTS" id="PR01165">
    <property type="entry name" value="CYCOXIDASEI"/>
</dbReference>
<comment type="catalytic activity">
    <reaction evidence="16">
        <text>4 Fe(II)-[cytochrome c] + O2 + 8 H(+)(in) = 4 Fe(III)-[cytochrome c] + 2 H2O + 4 H(+)(out)</text>
        <dbReference type="Rhea" id="RHEA:11436"/>
        <dbReference type="Rhea" id="RHEA-COMP:10350"/>
        <dbReference type="Rhea" id="RHEA-COMP:14399"/>
        <dbReference type="ChEBI" id="CHEBI:15377"/>
        <dbReference type="ChEBI" id="CHEBI:15378"/>
        <dbReference type="ChEBI" id="CHEBI:15379"/>
        <dbReference type="ChEBI" id="CHEBI:29033"/>
        <dbReference type="ChEBI" id="CHEBI:29034"/>
        <dbReference type="EC" id="7.1.1.9"/>
    </reaction>
</comment>
<evidence type="ECO:0000256" key="5">
    <source>
        <dbReference type="ARBA" id="ARBA00022475"/>
    </source>
</evidence>
<dbReference type="InterPro" id="IPR014241">
    <property type="entry name" value="Cyt_c_oxidase_su1_bac"/>
</dbReference>
<evidence type="ECO:0000313" key="19">
    <source>
        <dbReference type="EMBL" id="VAW01921.1"/>
    </source>
</evidence>
<evidence type="ECO:0000256" key="14">
    <source>
        <dbReference type="ARBA" id="ARBA00023008"/>
    </source>
</evidence>
<dbReference type="PANTHER" id="PTHR10422:SF18">
    <property type="entry name" value="CYTOCHROME C OXIDASE SUBUNIT 1"/>
    <property type="match status" value="1"/>
</dbReference>
<keyword evidence="5" id="KW-1003">Cell membrane</keyword>
<dbReference type="InterPro" id="IPR036927">
    <property type="entry name" value="Cyt_c_oxase-like_su1_sf"/>
</dbReference>
<keyword evidence="6" id="KW-0349">Heme</keyword>
<evidence type="ECO:0000256" key="12">
    <source>
        <dbReference type="ARBA" id="ARBA00022989"/>
    </source>
</evidence>
<feature type="transmembrane region" description="Helical" evidence="17">
    <location>
        <begin position="281"/>
        <end position="301"/>
    </location>
</feature>
<feature type="transmembrane region" description="Helical" evidence="17">
    <location>
        <begin position="73"/>
        <end position="94"/>
    </location>
</feature>
<evidence type="ECO:0000256" key="7">
    <source>
        <dbReference type="ARBA" id="ARBA00022660"/>
    </source>
</evidence>
<dbReference type="InterPro" id="IPR023615">
    <property type="entry name" value="Cyt_c_Oxase_su1_BS"/>
</dbReference>
<dbReference type="InterPro" id="IPR000883">
    <property type="entry name" value="Cyt_C_Oxase_1"/>
</dbReference>
<feature type="transmembrane region" description="Helical" evidence="17">
    <location>
        <begin position="313"/>
        <end position="331"/>
    </location>
</feature>
<feature type="transmembrane region" description="Helical" evidence="17">
    <location>
        <begin position="115"/>
        <end position="136"/>
    </location>
</feature>
<accession>A0A3B0S714</accession>
<evidence type="ECO:0000256" key="16">
    <source>
        <dbReference type="ARBA" id="ARBA00047816"/>
    </source>
</evidence>
<feature type="transmembrane region" description="Helical" evidence="17">
    <location>
        <begin position="351"/>
        <end position="374"/>
    </location>
</feature>
<dbReference type="GO" id="GO:0015990">
    <property type="term" value="P:electron transport coupled proton transport"/>
    <property type="evidence" value="ECO:0007669"/>
    <property type="project" value="InterPro"/>
</dbReference>
<dbReference type="GO" id="GO:0020037">
    <property type="term" value="F:heme binding"/>
    <property type="evidence" value="ECO:0007669"/>
    <property type="project" value="InterPro"/>
</dbReference>
<name>A0A3B0S714_9ZZZZ</name>
<keyword evidence="19" id="KW-0560">Oxidoreductase</keyword>
<dbReference type="PANTHER" id="PTHR10422">
    <property type="entry name" value="CYTOCHROME C OXIDASE SUBUNIT 1"/>
    <property type="match status" value="1"/>
</dbReference>
<evidence type="ECO:0000256" key="1">
    <source>
        <dbReference type="ARBA" id="ARBA00004651"/>
    </source>
</evidence>
<protein>
    <recommendedName>
        <fullName evidence="3">cytochrome-c oxidase</fullName>
        <ecNumber evidence="3">7.1.1.9</ecNumber>
    </recommendedName>
</protein>
<dbReference type="AlphaFoldDB" id="A0A3B0S714"/>
<evidence type="ECO:0000256" key="6">
    <source>
        <dbReference type="ARBA" id="ARBA00022617"/>
    </source>
</evidence>
<dbReference type="GO" id="GO:0004129">
    <property type="term" value="F:cytochrome-c oxidase activity"/>
    <property type="evidence" value="ECO:0007669"/>
    <property type="project" value="UniProtKB-EC"/>
</dbReference>
<dbReference type="InterPro" id="IPR023616">
    <property type="entry name" value="Cyt_c_oxase-like_su1_dom"/>
</dbReference>
<dbReference type="EMBL" id="UOEK01000221">
    <property type="protein sequence ID" value="VAW01921.1"/>
    <property type="molecule type" value="Genomic_DNA"/>
</dbReference>
<dbReference type="SUPFAM" id="SSF81442">
    <property type="entry name" value="Cytochrome c oxidase subunit I-like"/>
    <property type="match status" value="1"/>
</dbReference>
<keyword evidence="11" id="KW-0249">Electron transport</keyword>
<dbReference type="PROSITE" id="PS00077">
    <property type="entry name" value="COX1_CUB"/>
    <property type="match status" value="1"/>
</dbReference>
<evidence type="ECO:0000256" key="15">
    <source>
        <dbReference type="ARBA" id="ARBA00023136"/>
    </source>
</evidence>
<dbReference type="NCBIfam" id="TIGR02891">
    <property type="entry name" value="CtaD_CoxA"/>
    <property type="match status" value="1"/>
</dbReference>
<feature type="domain" description="Cytochrome oxidase subunit I profile" evidence="18">
    <location>
        <begin position="16"/>
        <end position="527"/>
    </location>
</feature>
<dbReference type="FunFam" id="1.20.210.10:FF:000006">
    <property type="entry name" value="Cytochrome c oxidase subunit 1"/>
    <property type="match status" value="1"/>
</dbReference>
<feature type="non-terminal residue" evidence="19">
    <location>
        <position position="536"/>
    </location>
</feature>
<feature type="transmembrane region" description="Helical" evidence="17">
    <location>
        <begin position="33"/>
        <end position="53"/>
    </location>
</feature>
<dbReference type="Gene3D" id="1.20.210.10">
    <property type="entry name" value="Cytochrome c oxidase-like, subunit I domain"/>
    <property type="match status" value="1"/>
</dbReference>
<dbReference type="GO" id="GO:0022904">
    <property type="term" value="P:respiratory electron transport chain"/>
    <property type="evidence" value="ECO:0007669"/>
    <property type="project" value="TreeGrafter"/>
</dbReference>
<keyword evidence="10" id="KW-1278">Translocase</keyword>
<evidence type="ECO:0000256" key="3">
    <source>
        <dbReference type="ARBA" id="ARBA00012949"/>
    </source>
</evidence>
<comment type="pathway">
    <text evidence="2">Energy metabolism; oxidative phosphorylation.</text>
</comment>
<keyword evidence="12 17" id="KW-1133">Transmembrane helix</keyword>
<comment type="subcellular location">
    <subcellularLocation>
        <location evidence="1">Cell membrane</location>
        <topology evidence="1">Multi-pass membrane protein</topology>
    </subcellularLocation>
</comment>
<keyword evidence="7" id="KW-0679">Respiratory chain</keyword>
<dbReference type="GO" id="GO:0016491">
    <property type="term" value="F:oxidoreductase activity"/>
    <property type="evidence" value="ECO:0007669"/>
    <property type="project" value="UniProtKB-KW"/>
</dbReference>
<keyword evidence="13" id="KW-0408">Iron</keyword>
<dbReference type="PROSITE" id="PS50855">
    <property type="entry name" value="COX1"/>
    <property type="match status" value="1"/>
</dbReference>
<organism evidence="19">
    <name type="scientific">hydrothermal vent metagenome</name>
    <dbReference type="NCBI Taxonomy" id="652676"/>
    <lineage>
        <taxon>unclassified sequences</taxon>
        <taxon>metagenomes</taxon>
        <taxon>ecological metagenomes</taxon>
    </lineage>
</organism>
<dbReference type="GO" id="GO:0046872">
    <property type="term" value="F:metal ion binding"/>
    <property type="evidence" value="ECO:0007669"/>
    <property type="project" value="UniProtKB-KW"/>
</dbReference>
<proteinExistence type="predicted"/>
<evidence type="ECO:0000256" key="17">
    <source>
        <dbReference type="SAM" id="Phobius"/>
    </source>
</evidence>